<dbReference type="Proteomes" id="UP001652740">
    <property type="component" value="Unplaced"/>
</dbReference>
<keyword evidence="2" id="KW-1185">Reference proteome</keyword>
<dbReference type="RefSeq" id="XP_026758154.1">
    <property type="nucleotide sequence ID" value="XM_026902353.3"/>
</dbReference>
<feature type="compositionally biased region" description="Polar residues" evidence="1">
    <location>
        <begin position="55"/>
        <end position="69"/>
    </location>
</feature>
<dbReference type="KEGG" id="gmw:113517620"/>
<sequence>MKITMSRKSIEFEDEEYVDVRSLPLKPPQPALLPERPSRRPWHPVMWDDSIAGKPNTTEQLQAEQQQPVSHEYPHKQRIRNLRRLIAEGKVNPTSETLIFFLCNKFAVSEERQDKISV</sequence>
<accession>A0A6J1WYZ0</accession>
<name>A0A6J1WYZ0_GALME</name>
<feature type="region of interest" description="Disordered" evidence="1">
    <location>
        <begin position="24"/>
        <end position="73"/>
    </location>
</feature>
<protein>
    <submittedName>
        <fullName evidence="3">Uncharacterized protein LOC113517620 isoform X2</fullName>
    </submittedName>
</protein>
<dbReference type="GeneID" id="113517620"/>
<proteinExistence type="predicted"/>
<evidence type="ECO:0000256" key="1">
    <source>
        <dbReference type="SAM" id="MobiDB-lite"/>
    </source>
</evidence>
<evidence type="ECO:0000313" key="2">
    <source>
        <dbReference type="Proteomes" id="UP001652740"/>
    </source>
</evidence>
<organism evidence="2 3">
    <name type="scientific">Galleria mellonella</name>
    <name type="common">Greater wax moth</name>
    <dbReference type="NCBI Taxonomy" id="7137"/>
    <lineage>
        <taxon>Eukaryota</taxon>
        <taxon>Metazoa</taxon>
        <taxon>Ecdysozoa</taxon>
        <taxon>Arthropoda</taxon>
        <taxon>Hexapoda</taxon>
        <taxon>Insecta</taxon>
        <taxon>Pterygota</taxon>
        <taxon>Neoptera</taxon>
        <taxon>Endopterygota</taxon>
        <taxon>Lepidoptera</taxon>
        <taxon>Glossata</taxon>
        <taxon>Ditrysia</taxon>
        <taxon>Pyraloidea</taxon>
        <taxon>Pyralidae</taxon>
        <taxon>Galleriinae</taxon>
        <taxon>Galleria</taxon>
    </lineage>
</organism>
<dbReference type="InParanoid" id="A0A6J1WYZ0"/>
<dbReference type="AlphaFoldDB" id="A0A6J1WYZ0"/>
<gene>
    <name evidence="3" type="primary">LOC113517620</name>
</gene>
<reference evidence="3" key="1">
    <citation type="submission" date="2025-08" db="UniProtKB">
        <authorList>
            <consortium name="RefSeq"/>
        </authorList>
    </citation>
    <scope>IDENTIFICATION</scope>
    <source>
        <tissue evidence="3">Whole larvae</tissue>
    </source>
</reference>
<evidence type="ECO:0000313" key="3">
    <source>
        <dbReference type="RefSeq" id="XP_026758154.1"/>
    </source>
</evidence>